<sequence length="216" mass="25459">MFDWQVKACGQKDLEDDGKRDLDEEICNQLDSKYENWRNPKTTYMVPRDFISKMHNPDIGEITEEEFFNLLQTFGKRQGEPMFVIHSYKFCECIHEWESGFKKLQKWVMGEHDFVAVHRDHGVLFFQVKATKTIGNHQKAQEQIRKDKISLMKFFERMVKAGKISKKKADKVFNNFPAFAVLPNSRRGDSVCTQDNFIYQEDCASVEAFSVWWASF</sequence>
<evidence type="ECO:0000313" key="2">
    <source>
        <dbReference type="Proteomes" id="UP001163046"/>
    </source>
</evidence>
<dbReference type="EMBL" id="MU825396">
    <property type="protein sequence ID" value="KAJ7394780.1"/>
    <property type="molecule type" value="Genomic_DNA"/>
</dbReference>
<proteinExistence type="predicted"/>
<dbReference type="AlphaFoldDB" id="A0A9X0A7L5"/>
<name>A0A9X0A7L5_9CNID</name>
<organism evidence="1 2">
    <name type="scientific">Desmophyllum pertusum</name>
    <dbReference type="NCBI Taxonomy" id="174260"/>
    <lineage>
        <taxon>Eukaryota</taxon>
        <taxon>Metazoa</taxon>
        <taxon>Cnidaria</taxon>
        <taxon>Anthozoa</taxon>
        <taxon>Hexacorallia</taxon>
        <taxon>Scleractinia</taxon>
        <taxon>Caryophylliina</taxon>
        <taxon>Caryophylliidae</taxon>
        <taxon>Desmophyllum</taxon>
    </lineage>
</organism>
<protein>
    <submittedName>
        <fullName evidence="1">Uncharacterized protein</fullName>
    </submittedName>
</protein>
<evidence type="ECO:0000313" key="1">
    <source>
        <dbReference type="EMBL" id="KAJ7394780.1"/>
    </source>
</evidence>
<reference evidence="1" key="1">
    <citation type="submission" date="2023-01" db="EMBL/GenBank/DDBJ databases">
        <title>Genome assembly of the deep-sea coral Lophelia pertusa.</title>
        <authorList>
            <person name="Herrera S."/>
            <person name="Cordes E."/>
        </authorList>
    </citation>
    <scope>NUCLEOTIDE SEQUENCE</scope>
    <source>
        <strain evidence="1">USNM1676648</strain>
        <tissue evidence="1">Polyp</tissue>
    </source>
</reference>
<dbReference type="Proteomes" id="UP001163046">
    <property type="component" value="Unassembled WGS sequence"/>
</dbReference>
<comment type="caution">
    <text evidence="1">The sequence shown here is derived from an EMBL/GenBank/DDBJ whole genome shotgun (WGS) entry which is preliminary data.</text>
</comment>
<gene>
    <name evidence="1" type="ORF">OS493_000614</name>
</gene>
<accession>A0A9X0A7L5</accession>
<keyword evidence="2" id="KW-1185">Reference proteome</keyword>